<evidence type="ECO:0000313" key="2">
    <source>
        <dbReference type="Proteomes" id="UP001372834"/>
    </source>
</evidence>
<gene>
    <name evidence="1" type="ORF">RUM43_008162</name>
</gene>
<name>A0AAN8S897_POLSC</name>
<accession>A0AAN8S897</accession>
<comment type="caution">
    <text evidence="1">The sequence shown here is derived from an EMBL/GenBank/DDBJ whole genome shotgun (WGS) entry which is preliminary data.</text>
</comment>
<proteinExistence type="predicted"/>
<evidence type="ECO:0000313" key="1">
    <source>
        <dbReference type="EMBL" id="KAK6639887.1"/>
    </source>
</evidence>
<protein>
    <submittedName>
        <fullName evidence="1">Uncharacterized protein</fullName>
    </submittedName>
</protein>
<sequence length="78" mass="9420">MDFITRVFRADRFSRERGYSNLRPLRHVSSLTLVGKRQKQAVHIFLQSFHRKWEDSRSEKEKEMETADGLLRQLTREL</sequence>
<dbReference type="AlphaFoldDB" id="A0AAN8S897"/>
<reference evidence="1 2" key="1">
    <citation type="submission" date="2023-10" db="EMBL/GenBank/DDBJ databases">
        <title>Genomes of two closely related lineages of the louse Polyplax serrata with different host specificities.</title>
        <authorList>
            <person name="Martinu J."/>
            <person name="Tarabai H."/>
            <person name="Stefka J."/>
            <person name="Hypsa V."/>
        </authorList>
    </citation>
    <scope>NUCLEOTIDE SEQUENCE [LARGE SCALE GENOMIC DNA]</scope>
    <source>
        <strain evidence="1">HR10_N</strain>
    </source>
</reference>
<dbReference type="Proteomes" id="UP001372834">
    <property type="component" value="Unassembled WGS sequence"/>
</dbReference>
<organism evidence="1 2">
    <name type="scientific">Polyplax serrata</name>
    <name type="common">Common mouse louse</name>
    <dbReference type="NCBI Taxonomy" id="468196"/>
    <lineage>
        <taxon>Eukaryota</taxon>
        <taxon>Metazoa</taxon>
        <taxon>Ecdysozoa</taxon>
        <taxon>Arthropoda</taxon>
        <taxon>Hexapoda</taxon>
        <taxon>Insecta</taxon>
        <taxon>Pterygota</taxon>
        <taxon>Neoptera</taxon>
        <taxon>Paraneoptera</taxon>
        <taxon>Psocodea</taxon>
        <taxon>Troctomorpha</taxon>
        <taxon>Phthiraptera</taxon>
        <taxon>Anoplura</taxon>
        <taxon>Polyplacidae</taxon>
        <taxon>Polyplax</taxon>
    </lineage>
</organism>
<dbReference type="EMBL" id="JAWJWE010000003">
    <property type="protein sequence ID" value="KAK6639887.1"/>
    <property type="molecule type" value="Genomic_DNA"/>
</dbReference>